<dbReference type="Proteomes" id="UP000005953">
    <property type="component" value="Unassembled WGS sequence"/>
</dbReference>
<dbReference type="AlphaFoldDB" id="A4BHA8"/>
<sequence length="47" mass="4986">MLALVDNTPHQLKCGHVYTLPVAVAEQLHHAGVIDADKQAVASGIRP</sequence>
<dbReference type="EMBL" id="AAOE01000020">
    <property type="protein sequence ID" value="EAR08456.1"/>
    <property type="molecule type" value="Genomic_DNA"/>
</dbReference>
<name>A4BHA8_9GAMM</name>
<comment type="caution">
    <text evidence="1">The sequence shown here is derived from an EMBL/GenBank/DDBJ whole genome shotgun (WGS) entry which is preliminary data.</text>
</comment>
<evidence type="ECO:0000313" key="1">
    <source>
        <dbReference type="EMBL" id="EAR08456.1"/>
    </source>
</evidence>
<proteinExistence type="predicted"/>
<evidence type="ECO:0000313" key="2">
    <source>
        <dbReference type="Proteomes" id="UP000005953"/>
    </source>
</evidence>
<protein>
    <submittedName>
        <fullName evidence="1">Uncharacterized protein</fullName>
    </submittedName>
</protein>
<organism evidence="1 2">
    <name type="scientific">Reinekea blandensis MED297</name>
    <dbReference type="NCBI Taxonomy" id="314283"/>
    <lineage>
        <taxon>Bacteria</taxon>
        <taxon>Pseudomonadati</taxon>
        <taxon>Pseudomonadota</taxon>
        <taxon>Gammaproteobacteria</taxon>
        <taxon>Oceanospirillales</taxon>
        <taxon>Saccharospirillaceae</taxon>
        <taxon>Reinekea</taxon>
    </lineage>
</organism>
<dbReference type="HOGENOM" id="CLU_3172438_0_0_6"/>
<reference evidence="1 2" key="1">
    <citation type="submission" date="2006-02" db="EMBL/GenBank/DDBJ databases">
        <authorList>
            <person name="Pinhassi J."/>
            <person name="Pedros-Alio C."/>
            <person name="Ferriera S."/>
            <person name="Johnson J."/>
            <person name="Kravitz S."/>
            <person name="Halpern A."/>
            <person name="Remington K."/>
            <person name="Beeson K."/>
            <person name="Tran B."/>
            <person name="Rogers Y.-H."/>
            <person name="Friedman R."/>
            <person name="Venter J.C."/>
        </authorList>
    </citation>
    <scope>NUCLEOTIDE SEQUENCE [LARGE SCALE GENOMIC DNA]</scope>
    <source>
        <strain evidence="1 2">MED297</strain>
    </source>
</reference>
<accession>A4BHA8</accession>
<gene>
    <name evidence="1" type="ORF">MED297_17727</name>
</gene>
<keyword evidence="2" id="KW-1185">Reference proteome</keyword>